<protein>
    <submittedName>
        <fullName evidence="1">Uncharacterized protein</fullName>
    </submittedName>
</protein>
<dbReference type="EMBL" id="GBRH01164315">
    <property type="protein sequence ID" value="JAE33581.1"/>
    <property type="molecule type" value="Transcribed_RNA"/>
</dbReference>
<evidence type="ECO:0000313" key="1">
    <source>
        <dbReference type="EMBL" id="JAE33581.1"/>
    </source>
</evidence>
<accession>A0A0A9HFG2</accession>
<proteinExistence type="predicted"/>
<sequence>MPKNAIHIDSRCSLAKRTQLAPIAVSSPNTLWLSSMLSSSR</sequence>
<reference evidence="1" key="1">
    <citation type="submission" date="2014-09" db="EMBL/GenBank/DDBJ databases">
        <authorList>
            <person name="Magalhaes I.L.F."/>
            <person name="Oliveira U."/>
            <person name="Santos F.R."/>
            <person name="Vidigal T.H.D.A."/>
            <person name="Brescovit A.D."/>
            <person name="Santos A.J."/>
        </authorList>
    </citation>
    <scope>NUCLEOTIDE SEQUENCE</scope>
    <source>
        <tissue evidence="1">Shoot tissue taken approximately 20 cm above the soil surface</tissue>
    </source>
</reference>
<dbReference type="AlphaFoldDB" id="A0A0A9HFG2"/>
<organism evidence="1">
    <name type="scientific">Arundo donax</name>
    <name type="common">Giant reed</name>
    <name type="synonym">Donax arundinaceus</name>
    <dbReference type="NCBI Taxonomy" id="35708"/>
    <lineage>
        <taxon>Eukaryota</taxon>
        <taxon>Viridiplantae</taxon>
        <taxon>Streptophyta</taxon>
        <taxon>Embryophyta</taxon>
        <taxon>Tracheophyta</taxon>
        <taxon>Spermatophyta</taxon>
        <taxon>Magnoliopsida</taxon>
        <taxon>Liliopsida</taxon>
        <taxon>Poales</taxon>
        <taxon>Poaceae</taxon>
        <taxon>PACMAD clade</taxon>
        <taxon>Arundinoideae</taxon>
        <taxon>Arundineae</taxon>
        <taxon>Arundo</taxon>
    </lineage>
</organism>
<name>A0A0A9HFG2_ARUDO</name>
<reference evidence="1" key="2">
    <citation type="journal article" date="2015" name="Data Brief">
        <title>Shoot transcriptome of the giant reed, Arundo donax.</title>
        <authorList>
            <person name="Barrero R.A."/>
            <person name="Guerrero F.D."/>
            <person name="Moolhuijzen P."/>
            <person name="Goolsby J.A."/>
            <person name="Tidwell J."/>
            <person name="Bellgard S.E."/>
            <person name="Bellgard M.I."/>
        </authorList>
    </citation>
    <scope>NUCLEOTIDE SEQUENCE</scope>
    <source>
        <tissue evidence="1">Shoot tissue taken approximately 20 cm above the soil surface</tissue>
    </source>
</reference>